<evidence type="ECO:0000256" key="1">
    <source>
        <dbReference type="SAM" id="Phobius"/>
    </source>
</evidence>
<protein>
    <submittedName>
        <fullName evidence="3">VanZ family protein</fullName>
    </submittedName>
</protein>
<name>A0A641AQT6_9ACTN</name>
<evidence type="ECO:0000313" key="4">
    <source>
        <dbReference type="Proteomes" id="UP001515100"/>
    </source>
</evidence>
<dbReference type="PANTHER" id="PTHR36834:SF1">
    <property type="entry name" value="INTEGRAL MEMBRANE PROTEIN"/>
    <property type="match status" value="1"/>
</dbReference>
<dbReference type="PANTHER" id="PTHR36834">
    <property type="entry name" value="MEMBRANE PROTEIN-RELATED"/>
    <property type="match status" value="1"/>
</dbReference>
<keyword evidence="1" id="KW-0472">Membrane</keyword>
<feature type="domain" description="VanZ-like" evidence="2">
    <location>
        <begin position="13"/>
        <end position="128"/>
    </location>
</feature>
<organism evidence="3 4">
    <name type="scientific">Aeromicrobium fastidiosum</name>
    <dbReference type="NCBI Taxonomy" id="52699"/>
    <lineage>
        <taxon>Bacteria</taxon>
        <taxon>Bacillati</taxon>
        <taxon>Actinomycetota</taxon>
        <taxon>Actinomycetes</taxon>
        <taxon>Propionibacteriales</taxon>
        <taxon>Nocardioidaceae</taxon>
        <taxon>Aeromicrobium</taxon>
    </lineage>
</organism>
<keyword evidence="1" id="KW-0812">Transmembrane</keyword>
<gene>
    <name evidence="3" type="ORF">ESP62_004615</name>
</gene>
<accession>A0A641AQT6</accession>
<dbReference type="Proteomes" id="UP001515100">
    <property type="component" value="Unassembled WGS sequence"/>
</dbReference>
<evidence type="ECO:0000259" key="2">
    <source>
        <dbReference type="Pfam" id="PF04892"/>
    </source>
</evidence>
<keyword evidence="4" id="KW-1185">Reference proteome</keyword>
<keyword evidence="1" id="KW-1133">Transmembrane helix</keyword>
<dbReference type="InterPro" id="IPR006976">
    <property type="entry name" value="VanZ-like"/>
</dbReference>
<evidence type="ECO:0000313" key="3">
    <source>
        <dbReference type="EMBL" id="KAA1380466.1"/>
    </source>
</evidence>
<proteinExistence type="predicted"/>
<reference evidence="3" key="1">
    <citation type="submission" date="2019-09" db="EMBL/GenBank/DDBJ databases">
        <authorList>
            <person name="Li J."/>
        </authorList>
    </citation>
    <scope>NUCLEOTIDE SEQUENCE [LARGE SCALE GENOMIC DNA]</scope>
    <source>
        <strain evidence="3">NRBC 14897</strain>
    </source>
</reference>
<dbReference type="AlphaFoldDB" id="A0A641AQT6"/>
<feature type="transmembrane region" description="Helical" evidence="1">
    <location>
        <begin position="53"/>
        <end position="75"/>
    </location>
</feature>
<dbReference type="OrthoDB" id="3748722at2"/>
<comment type="caution">
    <text evidence="3">The sequence shown here is derived from an EMBL/GenBank/DDBJ whole genome shotgun (WGS) entry which is preliminary data.</text>
</comment>
<dbReference type="EMBL" id="SDPP02000001">
    <property type="protein sequence ID" value="KAA1380466.1"/>
    <property type="molecule type" value="Genomic_DNA"/>
</dbReference>
<feature type="transmembrane region" description="Helical" evidence="1">
    <location>
        <begin position="82"/>
        <end position="102"/>
    </location>
</feature>
<feature type="transmembrane region" description="Helical" evidence="1">
    <location>
        <begin position="114"/>
        <end position="131"/>
    </location>
</feature>
<dbReference type="RefSeq" id="WP_129180956.1">
    <property type="nucleotide sequence ID" value="NZ_JAGIOG010000001.1"/>
</dbReference>
<dbReference type="InterPro" id="IPR053150">
    <property type="entry name" value="Teicoplanin_resist-assoc"/>
</dbReference>
<dbReference type="Pfam" id="PF04892">
    <property type="entry name" value="VanZ"/>
    <property type="match status" value="1"/>
</dbReference>
<sequence length="149" mass="16352">MRSRRLVLATGLYAVALALIGLWKTPVDRGVPVTDFAPVRWMTDLLDLQPWQAYDLVETSANVVLFVPLGVLVLLWFRHWSWLAAVGVAFATTVTIELLQQALRPERFASLNDVMANTLGGLIGGLLVVGARAMGRRSGDEVVSDHRAD</sequence>